<accession>A0A3R8QPA5</accession>
<name>A0A3R8QPA5_9MICO</name>
<sequence length="412" mass="45038">MVSSSISRHARHAPTRPSRRGVLAGAGAALATSALSACGTGGGSSQLTLYQSKPEAIPYFSQLAGEFSQAQARFTVQHDIATNLSASFVRNSPPDLGCLNYNLEMGRFMERGALSDLSDLPVAGQIREDVAELADWYPTYEGRTSVLPYSVTAASVIYNRRIFDEHGLEVPTTWDELLAVCETLQAADVIPIYATFLDAWTVAQGLFDYTVGGLVDVREFYRRMDELGEDVGPDSEVSFQRTLLEPMQRLGELLAFVNPDAANRGYGDGNTAIAQGKGAMYFQGPWALGEIAKAGTDVELGTFPLPMTDDPADLKVRVNIDLSLWVPEAASSPEGARELAQFLMRPEVQDPYNAEFLAFGTRTDAPPVTDDRIAEMQRYYDEGRFYMGASQFIPRSIPAENYIQSGSSHLRV</sequence>
<keyword evidence="3" id="KW-1185">Reference proteome</keyword>
<dbReference type="InterPro" id="IPR006311">
    <property type="entry name" value="TAT_signal"/>
</dbReference>
<evidence type="ECO:0000313" key="2">
    <source>
        <dbReference type="EMBL" id="RRR18959.1"/>
    </source>
</evidence>
<dbReference type="Pfam" id="PF01547">
    <property type="entry name" value="SBP_bac_1"/>
    <property type="match status" value="1"/>
</dbReference>
<dbReference type="Gene3D" id="3.40.190.10">
    <property type="entry name" value="Periplasmic binding protein-like II"/>
    <property type="match status" value="2"/>
</dbReference>
<dbReference type="EMBL" id="QOCI01000005">
    <property type="protein sequence ID" value="RRR18959.1"/>
    <property type="molecule type" value="Genomic_DNA"/>
</dbReference>
<gene>
    <name evidence="2" type="ORF">DS079_07465</name>
</gene>
<proteinExistence type="predicted"/>
<evidence type="ECO:0000313" key="3">
    <source>
        <dbReference type="Proteomes" id="UP000274327"/>
    </source>
</evidence>
<dbReference type="InterPro" id="IPR006059">
    <property type="entry name" value="SBP"/>
</dbReference>
<dbReference type="GeneID" id="78120860"/>
<dbReference type="InterPro" id="IPR050490">
    <property type="entry name" value="Bact_solute-bd_prot1"/>
</dbReference>
<dbReference type="AlphaFoldDB" id="A0A3R8QPA5"/>
<dbReference type="Proteomes" id="UP000274327">
    <property type="component" value="Unassembled WGS sequence"/>
</dbReference>
<reference evidence="2 3" key="1">
    <citation type="submission" date="2018-07" db="EMBL/GenBank/DDBJ databases">
        <title>Brachybacteriurn paraconglorneratum KCTC 9916.</title>
        <authorList>
            <person name="Li Y."/>
        </authorList>
    </citation>
    <scope>NUCLEOTIDE SEQUENCE [LARGE SCALE GENOMIC DNA]</scope>
    <source>
        <strain evidence="2 3">KCTC 9916</strain>
    </source>
</reference>
<dbReference type="SUPFAM" id="SSF53850">
    <property type="entry name" value="Periplasmic binding protein-like II"/>
    <property type="match status" value="1"/>
</dbReference>
<dbReference type="PROSITE" id="PS51318">
    <property type="entry name" value="TAT"/>
    <property type="match status" value="1"/>
</dbReference>
<dbReference type="PANTHER" id="PTHR43649:SF12">
    <property type="entry name" value="DIACETYLCHITOBIOSE BINDING PROTEIN DASA"/>
    <property type="match status" value="1"/>
</dbReference>
<comment type="caution">
    <text evidence="2">The sequence shown here is derived from an EMBL/GenBank/DDBJ whole genome shotgun (WGS) entry which is preliminary data.</text>
</comment>
<organism evidence="2 3">
    <name type="scientific">Brachybacterium paraconglomeratum</name>
    <dbReference type="NCBI Taxonomy" id="173362"/>
    <lineage>
        <taxon>Bacteria</taxon>
        <taxon>Bacillati</taxon>
        <taxon>Actinomycetota</taxon>
        <taxon>Actinomycetes</taxon>
        <taxon>Micrococcales</taxon>
        <taxon>Dermabacteraceae</taxon>
        <taxon>Brachybacterium</taxon>
    </lineage>
</organism>
<feature type="region of interest" description="Disordered" evidence="1">
    <location>
        <begin position="1"/>
        <end position="21"/>
    </location>
</feature>
<dbReference type="RefSeq" id="WP_126986249.1">
    <property type="nucleotide sequence ID" value="NZ_ML133854.1"/>
</dbReference>
<evidence type="ECO:0000256" key="1">
    <source>
        <dbReference type="SAM" id="MobiDB-lite"/>
    </source>
</evidence>
<protein>
    <submittedName>
        <fullName evidence="2">Carbohydrate ABC transporter substrate-binding protein</fullName>
    </submittedName>
</protein>
<feature type="compositionally biased region" description="Basic residues" evidence="1">
    <location>
        <begin position="8"/>
        <end position="19"/>
    </location>
</feature>
<dbReference type="PANTHER" id="PTHR43649">
    <property type="entry name" value="ARABINOSE-BINDING PROTEIN-RELATED"/>
    <property type="match status" value="1"/>
</dbReference>